<dbReference type="PANTHER" id="PTHR11851">
    <property type="entry name" value="METALLOPROTEASE"/>
    <property type="match status" value="1"/>
</dbReference>
<dbReference type="EMBL" id="BTRK01000001">
    <property type="protein sequence ID" value="GMR33173.1"/>
    <property type="molecule type" value="Genomic_DNA"/>
</dbReference>
<dbReference type="GO" id="GO:0006627">
    <property type="term" value="P:protein processing involved in protein targeting to mitochondrion"/>
    <property type="evidence" value="ECO:0007669"/>
    <property type="project" value="TreeGrafter"/>
</dbReference>
<evidence type="ECO:0000259" key="10">
    <source>
        <dbReference type="Pfam" id="PF00675"/>
    </source>
</evidence>
<keyword evidence="5" id="KW-0809">Transit peptide</keyword>
<reference evidence="13" key="1">
    <citation type="submission" date="2022-10" db="EMBL/GenBank/DDBJ databases">
        <title>Genome assembly of Pristionchus species.</title>
        <authorList>
            <person name="Yoshida K."/>
            <person name="Sommer R.J."/>
        </authorList>
    </citation>
    <scope>NUCLEOTIDE SEQUENCE [LARGE SCALE GENOMIC DNA]</scope>
    <source>
        <strain evidence="13">RS5460</strain>
    </source>
</reference>
<dbReference type="SUPFAM" id="SSF63411">
    <property type="entry name" value="LuxS/MPP-like metallohydrolase"/>
    <property type="match status" value="2"/>
</dbReference>
<evidence type="ECO:0000256" key="8">
    <source>
        <dbReference type="ARBA" id="ARBA00032315"/>
    </source>
</evidence>
<evidence type="ECO:0000259" key="11">
    <source>
        <dbReference type="Pfam" id="PF05193"/>
    </source>
</evidence>
<dbReference type="GO" id="GO:0005759">
    <property type="term" value="C:mitochondrial matrix"/>
    <property type="evidence" value="ECO:0007669"/>
    <property type="project" value="UniProtKB-SubCell"/>
</dbReference>
<organism evidence="12 13">
    <name type="scientific">Pristionchus mayeri</name>
    <dbReference type="NCBI Taxonomy" id="1317129"/>
    <lineage>
        <taxon>Eukaryota</taxon>
        <taxon>Metazoa</taxon>
        <taxon>Ecdysozoa</taxon>
        <taxon>Nematoda</taxon>
        <taxon>Chromadorea</taxon>
        <taxon>Rhabditida</taxon>
        <taxon>Rhabditina</taxon>
        <taxon>Diplogasteromorpha</taxon>
        <taxon>Diplogasteroidea</taxon>
        <taxon>Neodiplogasteridae</taxon>
        <taxon>Pristionchus</taxon>
    </lineage>
</organism>
<gene>
    <name evidence="12" type="ORF">PMAYCL1PPCAC_03368</name>
</gene>
<comment type="function">
    <text evidence="1">Substrate recognition and binding subunit of the essential mitochondrial processing protease (MPP), which cleaves the mitochondrial sequence off newly imported precursors proteins.</text>
</comment>
<dbReference type="InterPro" id="IPR050361">
    <property type="entry name" value="MPP/UQCRC_Complex"/>
</dbReference>
<evidence type="ECO:0000256" key="2">
    <source>
        <dbReference type="ARBA" id="ARBA00004305"/>
    </source>
</evidence>
<evidence type="ECO:0000256" key="5">
    <source>
        <dbReference type="ARBA" id="ARBA00022946"/>
    </source>
</evidence>
<evidence type="ECO:0000256" key="6">
    <source>
        <dbReference type="ARBA" id="ARBA00023128"/>
    </source>
</evidence>
<dbReference type="InterPro" id="IPR011249">
    <property type="entry name" value="Metalloenz_LuxS/M16"/>
</dbReference>
<comment type="caution">
    <text evidence="12">The sequence shown here is derived from an EMBL/GenBank/DDBJ whole genome shotgun (WGS) entry which is preliminary data.</text>
</comment>
<feature type="domain" description="Peptidase M16 N-terminal" evidence="10">
    <location>
        <begin position="76"/>
        <end position="218"/>
    </location>
</feature>
<feature type="non-terminal residue" evidence="12">
    <location>
        <position position="1"/>
    </location>
</feature>
<dbReference type="Proteomes" id="UP001328107">
    <property type="component" value="Unassembled WGS sequence"/>
</dbReference>
<keyword evidence="13" id="KW-1185">Reference proteome</keyword>
<comment type="similarity">
    <text evidence="3 9">Belongs to the peptidase M16 family.</text>
</comment>
<proteinExistence type="inferred from homology"/>
<name>A0AAN4Z306_9BILA</name>
<evidence type="ECO:0000256" key="9">
    <source>
        <dbReference type="RuleBase" id="RU004447"/>
    </source>
</evidence>
<dbReference type="GO" id="GO:0004222">
    <property type="term" value="F:metalloendopeptidase activity"/>
    <property type="evidence" value="ECO:0007669"/>
    <property type="project" value="InterPro"/>
</dbReference>
<dbReference type="Pfam" id="PF05193">
    <property type="entry name" value="Peptidase_M16_C"/>
    <property type="match status" value="1"/>
</dbReference>
<dbReference type="AlphaFoldDB" id="A0AAN4Z306"/>
<dbReference type="FunFam" id="3.30.830.10:FF:000014">
    <property type="entry name" value="Mitochondrial-processing peptidase alpha subunit, mitochondrial"/>
    <property type="match status" value="1"/>
</dbReference>
<comment type="subcellular location">
    <subcellularLocation>
        <location evidence="2">Mitochondrion matrix</location>
    </subcellularLocation>
</comment>
<dbReference type="InterPro" id="IPR011765">
    <property type="entry name" value="Pept_M16_N"/>
</dbReference>
<dbReference type="Gene3D" id="3.30.830.10">
    <property type="entry name" value="Metalloenzyme, LuxS/M16 peptidase-like"/>
    <property type="match status" value="2"/>
</dbReference>
<evidence type="ECO:0000256" key="7">
    <source>
        <dbReference type="ARBA" id="ARBA00030006"/>
    </source>
</evidence>
<evidence type="ECO:0000256" key="4">
    <source>
        <dbReference type="ARBA" id="ARBA00016741"/>
    </source>
</evidence>
<dbReference type="InterPro" id="IPR001431">
    <property type="entry name" value="Pept_M16_Zn_BS"/>
</dbReference>
<dbReference type="PROSITE" id="PS00143">
    <property type="entry name" value="INSULINASE"/>
    <property type="match status" value="1"/>
</dbReference>
<dbReference type="InterPro" id="IPR007863">
    <property type="entry name" value="Peptidase_M16_C"/>
</dbReference>
<keyword evidence="6" id="KW-0496">Mitochondrion</keyword>
<evidence type="ECO:0000256" key="1">
    <source>
        <dbReference type="ARBA" id="ARBA00002123"/>
    </source>
</evidence>
<dbReference type="PANTHER" id="PTHR11851:SF49">
    <property type="entry name" value="MITOCHONDRIAL-PROCESSING PEPTIDASE SUBUNIT ALPHA"/>
    <property type="match status" value="1"/>
</dbReference>
<evidence type="ECO:0000313" key="13">
    <source>
        <dbReference type="Proteomes" id="UP001328107"/>
    </source>
</evidence>
<accession>A0AAN4Z306</accession>
<sequence>IVPCSSVRMLRTASKSLRSAISVRSATSKAHPFTRVPLDQALPGFEKAESSSVSNSTSQKRDPFDAELSTLDNGLKVASAQSHGDFVTIGVAINSGCRFEAEHRKGVSHLLEKLAFGNTPRRSSEEIFAAIDKSSAIIDCQSTRDTTIFAASCHRSGVEEILEIIADAALRPLLLDEEIEYAKQTIAHENAEMRLRIENDPLMADFLHQAAFKSNTVGFSKFTKDEEAEKTTRDDLLKYLRSLHTPARMTVSGVGVSHEQLVGLSRRFFLDSTAPLPDGTPPVDESVAQYTGGEFREQADLSKVGAGTPYPLNAHISLGFEGVGYKDDDFVAISVLQSLLGGGNSFSAGGPGKGMYTRCYVDVLNHHHWMYGCQAFNHSYADAGVFAVNASAPPEGIGYALYVVLDLLLRVPGGVPKDELNRAKTQLKSQLLMNLEVRPVMFEDMARQVMGHGYRKKPWEYMEAIDKLTEADLVRLANRLLSSRPTLVGYGDLKLLQTYEQLDEAVARRDVQLIHPEKKKKIFSFQ</sequence>
<evidence type="ECO:0000313" key="12">
    <source>
        <dbReference type="EMBL" id="GMR33173.1"/>
    </source>
</evidence>
<feature type="domain" description="Peptidase M16 C-terminal" evidence="11">
    <location>
        <begin position="232"/>
        <end position="427"/>
    </location>
</feature>
<protein>
    <recommendedName>
        <fullName evidence="4">Mitochondrial-processing peptidase subunit alpha</fullName>
    </recommendedName>
    <alternativeName>
        <fullName evidence="7">Alpha-MPP</fullName>
    </alternativeName>
    <alternativeName>
        <fullName evidence="8">Inactive zinc metalloprotease alpha</fullName>
    </alternativeName>
</protein>
<dbReference type="Pfam" id="PF00675">
    <property type="entry name" value="Peptidase_M16"/>
    <property type="match status" value="1"/>
</dbReference>
<evidence type="ECO:0000256" key="3">
    <source>
        <dbReference type="ARBA" id="ARBA00007261"/>
    </source>
</evidence>
<dbReference type="GO" id="GO:0046872">
    <property type="term" value="F:metal ion binding"/>
    <property type="evidence" value="ECO:0007669"/>
    <property type="project" value="InterPro"/>
</dbReference>